<dbReference type="Pfam" id="PF00875">
    <property type="entry name" value="DNA_photolyase"/>
    <property type="match status" value="1"/>
</dbReference>
<gene>
    <name evidence="8" type="ORF">ACFSAG_11070</name>
</gene>
<evidence type="ECO:0000256" key="6">
    <source>
        <dbReference type="SAM" id="MobiDB-lite"/>
    </source>
</evidence>
<evidence type="ECO:0000313" key="9">
    <source>
        <dbReference type="Proteomes" id="UP001597215"/>
    </source>
</evidence>
<dbReference type="InterPro" id="IPR006050">
    <property type="entry name" value="DNA_photolyase_N"/>
</dbReference>
<evidence type="ECO:0000256" key="5">
    <source>
        <dbReference type="RuleBase" id="RU004182"/>
    </source>
</evidence>
<dbReference type="Gene3D" id="1.10.579.10">
    <property type="entry name" value="DNA Cyclobutane Dipyrimidine Photolyase, subunit A, domain 3"/>
    <property type="match status" value="1"/>
</dbReference>
<comment type="caution">
    <text evidence="8">The sequence shown here is derived from an EMBL/GenBank/DDBJ whole genome shotgun (WGS) entry which is preliminary data.</text>
</comment>
<reference evidence="9" key="1">
    <citation type="journal article" date="2019" name="Int. J. Syst. Evol. Microbiol.">
        <title>The Global Catalogue of Microorganisms (GCM) 10K type strain sequencing project: providing services to taxonomists for standard genome sequencing and annotation.</title>
        <authorList>
            <consortium name="The Broad Institute Genomics Platform"/>
            <consortium name="The Broad Institute Genome Sequencing Center for Infectious Disease"/>
            <person name="Wu L."/>
            <person name="Ma J."/>
        </authorList>
    </citation>
    <scope>NUCLEOTIDE SEQUENCE [LARGE SCALE GENOMIC DNA]</scope>
    <source>
        <strain evidence="9">CGMCC 1.12449</strain>
    </source>
</reference>
<organism evidence="8 9">
    <name type="scientific">Sphingorhabdus buctiana</name>
    <dbReference type="NCBI Taxonomy" id="1508805"/>
    <lineage>
        <taxon>Bacteria</taxon>
        <taxon>Pseudomonadati</taxon>
        <taxon>Pseudomonadota</taxon>
        <taxon>Alphaproteobacteria</taxon>
        <taxon>Sphingomonadales</taxon>
        <taxon>Sphingomonadaceae</taxon>
        <taxon>Sphingorhabdus</taxon>
    </lineage>
</organism>
<dbReference type="InterPro" id="IPR036155">
    <property type="entry name" value="Crypto/Photolyase_N_sf"/>
</dbReference>
<proteinExistence type="inferred from homology"/>
<dbReference type="PANTHER" id="PTHR11455:SF9">
    <property type="entry name" value="CRYPTOCHROME CIRCADIAN CLOCK 5 ISOFORM X1"/>
    <property type="match status" value="1"/>
</dbReference>
<dbReference type="Pfam" id="PF03441">
    <property type="entry name" value="FAD_binding_7"/>
    <property type="match status" value="1"/>
</dbReference>
<dbReference type="InterPro" id="IPR014729">
    <property type="entry name" value="Rossmann-like_a/b/a_fold"/>
</dbReference>
<feature type="domain" description="Photolyase/cryptochrome alpha/beta" evidence="7">
    <location>
        <begin position="1"/>
        <end position="130"/>
    </location>
</feature>
<keyword evidence="4 5" id="KW-0274">FAD</keyword>
<dbReference type="PANTHER" id="PTHR11455">
    <property type="entry name" value="CRYPTOCHROME"/>
    <property type="match status" value="1"/>
</dbReference>
<dbReference type="InterPro" id="IPR002081">
    <property type="entry name" value="Cryptochrome/DNA_photolyase_1"/>
</dbReference>
<keyword evidence="9" id="KW-1185">Reference proteome</keyword>
<dbReference type="Gene3D" id="1.25.40.80">
    <property type="match status" value="1"/>
</dbReference>
<evidence type="ECO:0000256" key="2">
    <source>
        <dbReference type="ARBA" id="ARBA00001974"/>
    </source>
</evidence>
<evidence type="ECO:0000256" key="4">
    <source>
        <dbReference type="ARBA" id="ARBA00022827"/>
    </source>
</evidence>
<evidence type="ECO:0000256" key="1">
    <source>
        <dbReference type="ARBA" id="ARBA00001932"/>
    </source>
</evidence>
<dbReference type="Proteomes" id="UP001597215">
    <property type="component" value="Unassembled WGS sequence"/>
</dbReference>
<name>A0ABW4MFC3_9SPHN</name>
<comment type="cofactor">
    <cofactor evidence="2">
        <name>FAD</name>
        <dbReference type="ChEBI" id="CHEBI:57692"/>
    </cofactor>
</comment>
<comment type="similarity">
    <text evidence="5">Belongs to the DNA photolyase family.</text>
</comment>
<comment type="cofactor">
    <cofactor evidence="1">
        <name>(6R)-5,10-methylene-5,6,7,8-tetrahydrofolate</name>
        <dbReference type="ChEBI" id="CHEBI:15636"/>
    </cofactor>
</comment>
<dbReference type="EMBL" id="JBHUEL010000010">
    <property type="protein sequence ID" value="MFD1767378.1"/>
    <property type="molecule type" value="Genomic_DNA"/>
</dbReference>
<keyword evidence="3 5" id="KW-0285">Flavoprotein</keyword>
<evidence type="ECO:0000313" key="8">
    <source>
        <dbReference type="EMBL" id="MFD1767378.1"/>
    </source>
</evidence>
<dbReference type="SUPFAM" id="SSF52425">
    <property type="entry name" value="Cryptochrome/photolyase, N-terminal domain"/>
    <property type="match status" value="1"/>
</dbReference>
<dbReference type="Gene3D" id="3.40.50.620">
    <property type="entry name" value="HUPs"/>
    <property type="match status" value="1"/>
</dbReference>
<evidence type="ECO:0000259" key="7">
    <source>
        <dbReference type="PROSITE" id="PS51645"/>
    </source>
</evidence>
<dbReference type="SUPFAM" id="SSF48173">
    <property type="entry name" value="Cryptochrome/photolyase FAD-binding domain"/>
    <property type="match status" value="1"/>
</dbReference>
<feature type="region of interest" description="Disordered" evidence="6">
    <location>
        <begin position="473"/>
        <end position="501"/>
    </location>
</feature>
<dbReference type="RefSeq" id="WP_381514708.1">
    <property type="nucleotide sequence ID" value="NZ_JBHUEL010000010.1"/>
</dbReference>
<dbReference type="InterPro" id="IPR036134">
    <property type="entry name" value="Crypto/Photolyase_FAD-like_sf"/>
</dbReference>
<accession>A0ABW4MFC3</accession>
<dbReference type="InterPro" id="IPR005101">
    <property type="entry name" value="Cryptochr/Photolyase_FAD-bd"/>
</dbReference>
<dbReference type="PROSITE" id="PS51645">
    <property type="entry name" value="PHR_CRY_ALPHA_BETA"/>
    <property type="match status" value="1"/>
</dbReference>
<protein>
    <submittedName>
        <fullName evidence="8">FAD-binding domain-containing protein</fullName>
    </submittedName>
</protein>
<evidence type="ECO:0000256" key="3">
    <source>
        <dbReference type="ARBA" id="ARBA00022630"/>
    </source>
</evidence>
<dbReference type="PRINTS" id="PR00147">
    <property type="entry name" value="DNAPHOTLYASE"/>
</dbReference>
<sequence length="501" mass="57312">MLQVVWFKRDLRLEDHAALCAAAIRDRILPLVIVEPDYWRQPDVSARQWNFWRGCIADLGEAIAAKGGQLCVRVGDAVETLAAIRAVHGPFVLRAHEETGNAWTFERDKAVRRWCKAEGIAFEESRQFGVWRRRRVNRDRWAQGWDRMMAMPAQPAPPLLMWERGESNPLPDAAALGLADDGLQVAPIWGRAEALATLHSFLHERGEHYTSEMSSPVSGEAACSRLSWHLAYGSLSIREAYQAAQARYRELPLSEKAWRQSLRSFIARLHWHCHFIQKLESEPEAEYRPMARLYEGLRPRSADAVKLQAWGEGRTGYPFIDAAMRYLNATGWINFRMRAMLMSFASYDLWLPWQESGRALARKFIDYEPGIHWPQCQMQAGETGINTIRIYSPVKQGYDQDPQGNFIRRWVPELASVPDAYLHEPWKLDAETRAQLYPDYPDRIVDHAAAAKAAKDAIYALRRKPEARAEAKAVVQKHGSRKRTADRKRAGAKADQLKLAF</sequence>
<keyword evidence="5" id="KW-0157">Chromophore</keyword>